<sequence>MRDANFGGGRATTAEAATKLALARLRIEEALLVLADAGVMPAATHLNAALACIGAVPDAQSGRDADCPTIGPDPILVRAIGGALAVVGTVLARDDLLPLAELGSLLGQFASVTEHHDPAVGLILANWSGMILDAAAEMERPQVD</sequence>
<reference evidence="2 3" key="1">
    <citation type="submission" date="2016-10" db="EMBL/GenBank/DDBJ databases">
        <authorList>
            <person name="Varghese N."/>
            <person name="Submissions S."/>
        </authorList>
    </citation>
    <scope>NUCLEOTIDE SEQUENCE [LARGE SCALE GENOMIC DNA]</scope>
    <source>
        <strain evidence="2 3">S7-754</strain>
    </source>
</reference>
<reference evidence="1 4" key="2">
    <citation type="submission" date="2019-12" db="EMBL/GenBank/DDBJ databases">
        <authorList>
            <person name="Zheng J."/>
        </authorList>
    </citation>
    <scope>NUCLEOTIDE SEQUENCE [LARGE SCALE GENOMIC DNA]</scope>
    <source>
        <strain evidence="1 4">DSM 27347</strain>
    </source>
</reference>
<dbReference type="EMBL" id="FNBI01000007">
    <property type="protein sequence ID" value="SDF90643.1"/>
    <property type="molecule type" value="Genomic_DNA"/>
</dbReference>
<dbReference type="Proteomes" id="UP000323502">
    <property type="component" value="Unassembled WGS sequence"/>
</dbReference>
<protein>
    <submittedName>
        <fullName evidence="2">Uncharacterized protein</fullName>
    </submittedName>
</protein>
<dbReference type="RefSeq" id="WP_149683111.1">
    <property type="nucleotide sequence ID" value="NZ_FNBI01000007.1"/>
</dbReference>
<evidence type="ECO:0000313" key="3">
    <source>
        <dbReference type="Proteomes" id="UP000323502"/>
    </source>
</evidence>
<keyword evidence="3" id="KW-1185">Reference proteome</keyword>
<accession>A0A1G7PWM0</accession>
<organism evidence="2 3">
    <name type="scientific">Sphingomonas carotinifaciens</name>
    <dbReference type="NCBI Taxonomy" id="1166323"/>
    <lineage>
        <taxon>Bacteria</taxon>
        <taxon>Pseudomonadati</taxon>
        <taxon>Pseudomonadota</taxon>
        <taxon>Alphaproteobacteria</taxon>
        <taxon>Sphingomonadales</taxon>
        <taxon>Sphingomonadaceae</taxon>
        <taxon>Sphingomonas</taxon>
    </lineage>
</organism>
<evidence type="ECO:0000313" key="4">
    <source>
        <dbReference type="Proteomes" id="UP000436801"/>
    </source>
</evidence>
<evidence type="ECO:0000313" key="1">
    <source>
        <dbReference type="EMBL" id="MWC45628.1"/>
    </source>
</evidence>
<dbReference type="Proteomes" id="UP000436801">
    <property type="component" value="Unassembled WGS sequence"/>
</dbReference>
<dbReference type="AlphaFoldDB" id="A0A1G7PWM0"/>
<evidence type="ECO:0000313" key="2">
    <source>
        <dbReference type="EMBL" id="SDF90643.1"/>
    </source>
</evidence>
<proteinExistence type="predicted"/>
<name>A0A1G7PWM0_9SPHN</name>
<dbReference type="EMBL" id="WSUT01000007">
    <property type="protein sequence ID" value="MWC45628.1"/>
    <property type="molecule type" value="Genomic_DNA"/>
</dbReference>
<gene>
    <name evidence="1" type="ORF">GQR91_18595</name>
    <name evidence="2" type="ORF">SAMN05216557_107115</name>
</gene>